<name>A0AAU9FBZ6_DROMD</name>
<dbReference type="PANTHER" id="PTHR12243:SF67">
    <property type="entry name" value="COREPRESSOR OF PANGOLIN, ISOFORM A-RELATED"/>
    <property type="match status" value="1"/>
</dbReference>
<dbReference type="PROSITE" id="PS51029">
    <property type="entry name" value="MADF"/>
    <property type="match status" value="1"/>
</dbReference>
<evidence type="ECO:0000313" key="2">
    <source>
        <dbReference type="EMBL" id="BFF93226.1"/>
    </source>
</evidence>
<sequence>MEREKAKPNRRLGEFTDESKIKLIKEVKKDEIIWNLSHKQHSDANGIKCAWEFVAAEMNREIETCRNGWKSLRDSYRYHVKRVAKSGSAGVPIEGPVASDSIDWRFAPHMEFLPDLSSQRRTFFSSSSFALDTPAQLYTEIVDTDKRSWIDSENGLERELSDQSSCESSTPLRTPSPTVASFLRSIWEIHLTEQCIGLHTLLRLQLQNVVC</sequence>
<reference evidence="2 3" key="1">
    <citation type="submission" date="2024-02" db="EMBL/GenBank/DDBJ databases">
        <title>A chromosome-level genome assembly of Drosophila madeirensis, a fruit fly species endemic to Madeira island.</title>
        <authorList>
            <person name="Tomihara K."/>
            <person name="Llopart A."/>
            <person name="Yamamoto D."/>
        </authorList>
    </citation>
    <scope>NUCLEOTIDE SEQUENCE [LARGE SCALE GENOMIC DNA]</scope>
    <source>
        <strain evidence="2 3">RF1</strain>
    </source>
</reference>
<dbReference type="Proteomes" id="UP001500889">
    <property type="component" value="Chromosome U"/>
</dbReference>
<proteinExistence type="predicted"/>
<dbReference type="EMBL" id="AP029264">
    <property type="protein sequence ID" value="BFF93226.1"/>
    <property type="molecule type" value="Genomic_DNA"/>
</dbReference>
<dbReference type="InterPro" id="IPR006578">
    <property type="entry name" value="MADF-dom"/>
</dbReference>
<dbReference type="SMART" id="SM00595">
    <property type="entry name" value="MADF"/>
    <property type="match status" value="1"/>
</dbReference>
<dbReference type="Pfam" id="PF10545">
    <property type="entry name" value="MADF_DNA_bdg"/>
    <property type="match status" value="1"/>
</dbReference>
<dbReference type="AlphaFoldDB" id="A0AAU9FBZ6"/>
<feature type="domain" description="MADF" evidence="1">
    <location>
        <begin position="22"/>
        <end position="118"/>
    </location>
</feature>
<gene>
    <name evidence="2" type="ORF">DMAD_11117</name>
</gene>
<keyword evidence="3" id="KW-1185">Reference proteome</keyword>
<protein>
    <recommendedName>
        <fullName evidence="1">MADF domain-containing protein</fullName>
    </recommendedName>
</protein>
<accession>A0AAU9FBZ6</accession>
<dbReference type="InterPro" id="IPR039353">
    <property type="entry name" value="TF_Adf1"/>
</dbReference>
<evidence type="ECO:0000313" key="3">
    <source>
        <dbReference type="Proteomes" id="UP001500889"/>
    </source>
</evidence>
<dbReference type="PANTHER" id="PTHR12243">
    <property type="entry name" value="MADF DOMAIN TRANSCRIPTION FACTOR"/>
    <property type="match status" value="1"/>
</dbReference>
<evidence type="ECO:0000259" key="1">
    <source>
        <dbReference type="PROSITE" id="PS51029"/>
    </source>
</evidence>
<organism evidence="2 3">
    <name type="scientific">Drosophila madeirensis</name>
    <name type="common">Fruit fly</name>
    <dbReference type="NCBI Taxonomy" id="30013"/>
    <lineage>
        <taxon>Eukaryota</taxon>
        <taxon>Metazoa</taxon>
        <taxon>Ecdysozoa</taxon>
        <taxon>Arthropoda</taxon>
        <taxon>Hexapoda</taxon>
        <taxon>Insecta</taxon>
        <taxon>Pterygota</taxon>
        <taxon>Neoptera</taxon>
        <taxon>Endopterygota</taxon>
        <taxon>Diptera</taxon>
        <taxon>Brachycera</taxon>
        <taxon>Muscomorpha</taxon>
        <taxon>Ephydroidea</taxon>
        <taxon>Drosophilidae</taxon>
        <taxon>Drosophila</taxon>
        <taxon>Sophophora</taxon>
    </lineage>
</organism>